<evidence type="ECO:0000313" key="2">
    <source>
        <dbReference type="EMBL" id="QAU04440.1"/>
    </source>
</evidence>
<proteinExistence type="predicted"/>
<dbReference type="EMBL" id="MK372342">
    <property type="protein sequence ID" value="QAU04440.1"/>
    <property type="molecule type" value="Genomic_DNA"/>
</dbReference>
<dbReference type="Proteomes" id="UP000289271">
    <property type="component" value="Segment"/>
</dbReference>
<evidence type="ECO:0000313" key="3">
    <source>
        <dbReference type="Proteomes" id="UP000289271"/>
    </source>
</evidence>
<dbReference type="GO" id="GO:0004519">
    <property type="term" value="F:endonuclease activity"/>
    <property type="evidence" value="ECO:0007669"/>
    <property type="project" value="UniProtKB-KW"/>
</dbReference>
<keyword evidence="2" id="KW-0378">Hydrolase</keyword>
<dbReference type="InterPro" id="IPR016177">
    <property type="entry name" value="DNA-bd_dom_sf"/>
</dbReference>
<evidence type="ECO:0000259" key="1">
    <source>
        <dbReference type="Pfam" id="PF13392"/>
    </source>
</evidence>
<dbReference type="SUPFAM" id="SSF54171">
    <property type="entry name" value="DNA-binding domain"/>
    <property type="match status" value="1"/>
</dbReference>
<dbReference type="GeneID" id="55016522"/>
<keyword evidence="2" id="KW-0255">Endonuclease</keyword>
<name>A0A410T6J6_9CAUD</name>
<organism evidence="2 3">
    <name type="scientific">Escherichia phage vB_EcoS_IME542</name>
    <dbReference type="NCBI Taxonomy" id="2507711"/>
    <lineage>
        <taxon>Viruses</taxon>
        <taxon>Duplodnaviria</taxon>
        <taxon>Heunggongvirae</taxon>
        <taxon>Uroviricota</taxon>
        <taxon>Caudoviricetes</taxon>
        <taxon>Drexlerviridae</taxon>
        <taxon>Braunvirinae</taxon>
        <taxon>Christensenvirus</taxon>
        <taxon>Christensenvirus IME542</taxon>
    </lineage>
</organism>
<keyword evidence="3" id="KW-1185">Reference proteome</keyword>
<accession>A0A410T6J6</accession>
<keyword evidence="2" id="KW-0540">Nuclease</keyword>
<dbReference type="GO" id="GO:0003677">
    <property type="term" value="F:DNA binding"/>
    <property type="evidence" value="ECO:0007669"/>
    <property type="project" value="InterPro"/>
</dbReference>
<dbReference type="RefSeq" id="YP_009824939.1">
    <property type="nucleotide sequence ID" value="NC_048208.1"/>
</dbReference>
<dbReference type="SUPFAM" id="SSF54060">
    <property type="entry name" value="His-Me finger endonucleases"/>
    <property type="match status" value="1"/>
</dbReference>
<reference evidence="2 3" key="1">
    <citation type="submission" date="2019-01" db="EMBL/GenBank/DDBJ databases">
        <title>The whole genome sequence of IME542.</title>
        <authorList>
            <person name="Li P."/>
            <person name="Tong Y."/>
            <person name="Wang J."/>
        </authorList>
    </citation>
    <scope>NUCLEOTIDE SEQUENCE [LARGE SCALE GENOMIC DNA]</scope>
</reference>
<feature type="domain" description="HNH nuclease" evidence="1">
    <location>
        <begin position="50"/>
        <end position="94"/>
    </location>
</feature>
<dbReference type="Pfam" id="PF13392">
    <property type="entry name" value="HNH_3"/>
    <property type="match status" value="1"/>
</dbReference>
<dbReference type="InterPro" id="IPR003615">
    <property type="entry name" value="HNH_nuc"/>
</dbReference>
<dbReference type="InterPro" id="IPR044925">
    <property type="entry name" value="His-Me_finger_sf"/>
</dbReference>
<dbReference type="KEGG" id="vg:55016522"/>
<dbReference type="Gene3D" id="3.90.75.20">
    <property type="match status" value="1"/>
</dbReference>
<protein>
    <submittedName>
        <fullName evidence="2">HNH homing endonuclease</fullName>
    </submittedName>
</protein>
<sequence>MNWSEIFDYDGVNLIWKIMSGTRGCIGKVAGNVSKTNGYVRLRYDGREHKVHRIILDIVNGKIPSGLFVDHINHIRNDNRIENLRLVNRQGNAMNQSLRKTNKTGVLGVSWVPRLSKYVARMGVDGYEYHIGCFDSIEEAARARKSEEVKLGFHRNHGNSTNC</sequence>